<evidence type="ECO:0000313" key="1">
    <source>
        <dbReference type="EMBL" id="KAI8559999.1"/>
    </source>
</evidence>
<dbReference type="Proteomes" id="UP001062846">
    <property type="component" value="Chromosome 4"/>
</dbReference>
<evidence type="ECO:0000313" key="2">
    <source>
        <dbReference type="Proteomes" id="UP001062846"/>
    </source>
</evidence>
<comment type="caution">
    <text evidence="1">The sequence shown here is derived from an EMBL/GenBank/DDBJ whole genome shotgun (WGS) entry which is preliminary data.</text>
</comment>
<accession>A0ACC0P4B8</accession>
<sequence>MVPPLILNCYIQSAEDGSRFLGRARTLGSSQSQTISTVSSDSSLQARLLNDGNSPNHPAAAGAEQQIINGRPTSFIILDNNLLPTPSRAQTPAVSLFIGPRCDFTDVLEQPSDCLTLTGLDLQSTDSRPLNGLDHVSILDRSTQCINLDRSSCQSQNDLNRLRHTEVDGATAAAGGHAHHQGLVVSEEKIQKLVAMGFERTQVEVAVAAADGDFNVAVEILMAQLVCI</sequence>
<proteinExistence type="predicted"/>
<organism evidence="1 2">
    <name type="scientific">Rhododendron molle</name>
    <name type="common">Chinese azalea</name>
    <name type="synonym">Azalea mollis</name>
    <dbReference type="NCBI Taxonomy" id="49168"/>
    <lineage>
        <taxon>Eukaryota</taxon>
        <taxon>Viridiplantae</taxon>
        <taxon>Streptophyta</taxon>
        <taxon>Embryophyta</taxon>
        <taxon>Tracheophyta</taxon>
        <taxon>Spermatophyta</taxon>
        <taxon>Magnoliopsida</taxon>
        <taxon>eudicotyledons</taxon>
        <taxon>Gunneridae</taxon>
        <taxon>Pentapetalae</taxon>
        <taxon>asterids</taxon>
        <taxon>Ericales</taxon>
        <taxon>Ericaceae</taxon>
        <taxon>Ericoideae</taxon>
        <taxon>Rhodoreae</taxon>
        <taxon>Rhododendron</taxon>
    </lineage>
</organism>
<protein>
    <submittedName>
        <fullName evidence="1">Uncharacterized protein</fullName>
    </submittedName>
</protein>
<keyword evidence="2" id="KW-1185">Reference proteome</keyword>
<gene>
    <name evidence="1" type="ORF">RHMOL_Rhmol04G0220800</name>
</gene>
<reference evidence="1" key="1">
    <citation type="submission" date="2022-02" db="EMBL/GenBank/DDBJ databases">
        <title>Plant Genome Project.</title>
        <authorList>
            <person name="Zhang R.-G."/>
        </authorList>
    </citation>
    <scope>NUCLEOTIDE SEQUENCE</scope>
    <source>
        <strain evidence="1">AT1</strain>
    </source>
</reference>
<name>A0ACC0P4B8_RHOML</name>
<dbReference type="EMBL" id="CM046391">
    <property type="protein sequence ID" value="KAI8559999.1"/>
    <property type="molecule type" value="Genomic_DNA"/>
</dbReference>